<evidence type="ECO:0000259" key="3">
    <source>
        <dbReference type="PROSITE" id="PS50157"/>
    </source>
</evidence>
<organism evidence="4 5">
    <name type="scientific">Durusdinium trenchii</name>
    <dbReference type="NCBI Taxonomy" id="1381693"/>
    <lineage>
        <taxon>Eukaryota</taxon>
        <taxon>Sar</taxon>
        <taxon>Alveolata</taxon>
        <taxon>Dinophyceae</taxon>
        <taxon>Suessiales</taxon>
        <taxon>Symbiodiniaceae</taxon>
        <taxon>Durusdinium</taxon>
    </lineage>
</organism>
<keyword evidence="5" id="KW-1185">Reference proteome</keyword>
<gene>
    <name evidence="4" type="ORF">CCMP2556_LOCUS53785</name>
</gene>
<evidence type="ECO:0000313" key="4">
    <source>
        <dbReference type="EMBL" id="CAK9116112.1"/>
    </source>
</evidence>
<evidence type="ECO:0000256" key="2">
    <source>
        <dbReference type="SAM" id="MobiDB-lite"/>
    </source>
</evidence>
<keyword evidence="1" id="KW-0863">Zinc-finger</keyword>
<evidence type="ECO:0000313" key="5">
    <source>
        <dbReference type="Proteomes" id="UP001642484"/>
    </source>
</evidence>
<dbReference type="Proteomes" id="UP001642484">
    <property type="component" value="Unassembled WGS sequence"/>
</dbReference>
<feature type="region of interest" description="Disordered" evidence="2">
    <location>
        <begin position="653"/>
        <end position="675"/>
    </location>
</feature>
<dbReference type="PROSITE" id="PS50157">
    <property type="entry name" value="ZINC_FINGER_C2H2_2"/>
    <property type="match status" value="1"/>
</dbReference>
<feature type="region of interest" description="Disordered" evidence="2">
    <location>
        <begin position="832"/>
        <end position="941"/>
    </location>
</feature>
<dbReference type="InterPro" id="IPR013087">
    <property type="entry name" value="Znf_C2H2_type"/>
</dbReference>
<dbReference type="PANTHER" id="PTHR12011:SF347">
    <property type="entry name" value="FI21270P1-RELATED"/>
    <property type="match status" value="1"/>
</dbReference>
<sequence length="1039" mass="113088">MLWLHWLQLAAVLADPELLTDKWSGCGEVTSDDEIPLFFSPCATSEWEVLLTDTVANHHKPRNRTSGFDSLANKTYSIRTPGMQQHFFGFQKATIDKDELGDDIEIVCSWSPIEVWFGLPNTSGEFNDTLNLENYGDEDFSIRKSFEMRWVLDVIDHNKSFETDPFYTAQVLSSVTFDAFETFTQFFDLSSFNGSDVQSDDEAQLLPLPFVFPHYLHFYEKAYVSCNGALIFDPVLDEFTRQAAVLGSGEGPHAVLAALWGDLLCPEGSKISARKAQDGLTAAVRFEGLRHKSDVNHTGNLTFEVRLHSDGRVLLLLEDFPNHTGAPADLQDALAALQVGLQPATGARALSVQVPWSAGAPLAISFTPWLMLENLSSSDYSVAPNQSTTVSLAFERQADLYGWVFFYAERSIGTWHPRRNVRFTQRMFRYYWAISAWDGGMHSGSCASGFVRRRNRTCAGSDGEVYDDSFCIGSCMDKDPVLYWDYPQKRVWKDGYNNHCEDYRVLDFCRPDGTTGSKWQSWWGTFNDWVTNGEDASSACCLCGGGTYAVALPHVEETCPTVNCPANSDGSNVLEGCRCRAGFQGQINRSDDYPYFAGACWPVACPEHSTGYVPYGCTCEDGYIGHITPSDFEPFFVGSCEETTTSTTSTWTCISSTTSTSKSTTSTSSISSSTSSFTLTTSTATSTSISTTSTSSISSSTSSFTLTTSTVTSSTMTTRTSSSTSVSTSTRTTRTSTSSTESMTTQTQTSTLTNTTTSSTWSTTWTAFTTSLSTTTVSSTSTVSATQTVTSTVSSTSTVSATQTVTSTVSSTRSVSATHTVTSTVFTSTVSTTLSASSTMLPTTPKEPCETTGSSENTSNASAEPGTVSSAEPSQASTSSSAEAANSSDNWTSTSDVGSVTKLSTSASEAEPGQGPSTSAETHNHSEELESLNNSSDPDTNLTLAEEDAISNAGVSETAALQTYPCGNCVVTIFDPVRLPSHSRKHNYTHANEKEYLHILVWRDRCRKHMNLVEFGKYGRHDLCPFLPVTVSKQERHYF</sequence>
<dbReference type="EMBL" id="CAXAMN010028317">
    <property type="protein sequence ID" value="CAK9116112.1"/>
    <property type="molecule type" value="Genomic_DNA"/>
</dbReference>
<proteinExistence type="predicted"/>
<name>A0ABP0SUL4_9DINO</name>
<protein>
    <recommendedName>
        <fullName evidence="3">C2H2-type domain-containing protein</fullName>
    </recommendedName>
</protein>
<dbReference type="PANTHER" id="PTHR12011">
    <property type="entry name" value="ADHESION G-PROTEIN COUPLED RECEPTOR"/>
    <property type="match status" value="1"/>
</dbReference>
<accession>A0ABP0SUL4</accession>
<feature type="compositionally biased region" description="Polar residues" evidence="2">
    <location>
        <begin position="851"/>
        <end position="862"/>
    </location>
</feature>
<evidence type="ECO:0000256" key="1">
    <source>
        <dbReference type="PROSITE-ProRule" id="PRU00042"/>
    </source>
</evidence>
<feature type="compositionally biased region" description="Polar residues" evidence="2">
    <location>
        <begin position="889"/>
        <end position="908"/>
    </location>
</feature>
<feature type="region of interest" description="Disordered" evidence="2">
    <location>
        <begin position="716"/>
        <end position="757"/>
    </location>
</feature>
<feature type="compositionally biased region" description="Low complexity" evidence="2">
    <location>
        <begin position="869"/>
        <end position="888"/>
    </location>
</feature>
<keyword evidence="1" id="KW-0479">Metal-binding</keyword>
<dbReference type="PROSITE" id="PS00028">
    <property type="entry name" value="ZINC_FINGER_C2H2_1"/>
    <property type="match status" value="1"/>
</dbReference>
<reference evidence="4 5" key="1">
    <citation type="submission" date="2024-02" db="EMBL/GenBank/DDBJ databases">
        <authorList>
            <person name="Chen Y."/>
            <person name="Shah S."/>
            <person name="Dougan E. K."/>
            <person name="Thang M."/>
            <person name="Chan C."/>
        </authorList>
    </citation>
    <scope>NUCLEOTIDE SEQUENCE [LARGE SCALE GENOMIC DNA]</scope>
</reference>
<keyword evidence="1" id="KW-0862">Zinc</keyword>
<feature type="domain" description="C2H2-type" evidence="3">
    <location>
        <begin position="964"/>
        <end position="995"/>
    </location>
</feature>
<feature type="compositionally biased region" description="Low complexity" evidence="2">
    <location>
        <begin position="832"/>
        <end position="844"/>
    </location>
</feature>
<comment type="caution">
    <text evidence="4">The sequence shown here is derived from an EMBL/GenBank/DDBJ whole genome shotgun (WGS) entry which is preliminary data.</text>
</comment>